<dbReference type="AlphaFoldDB" id="A0A4U0ST07"/>
<name>A0A4U0ST07_9ACTN</name>
<evidence type="ECO:0000313" key="3">
    <source>
        <dbReference type="Proteomes" id="UP000305778"/>
    </source>
</evidence>
<evidence type="ECO:0000256" key="1">
    <source>
        <dbReference type="SAM" id="MobiDB-lite"/>
    </source>
</evidence>
<organism evidence="2 3">
    <name type="scientific">Actinacidiphila oryziradicis</name>
    <dbReference type="NCBI Taxonomy" id="2571141"/>
    <lineage>
        <taxon>Bacteria</taxon>
        <taxon>Bacillati</taxon>
        <taxon>Actinomycetota</taxon>
        <taxon>Actinomycetes</taxon>
        <taxon>Kitasatosporales</taxon>
        <taxon>Streptomycetaceae</taxon>
        <taxon>Actinacidiphila</taxon>
    </lineage>
</organism>
<sequence>MTNPVRTPIHEGPPATDAEFDRLRYMALAQLAGAPPKTVTEKVKKKGNKVPKMKVAKRKTVGAKETAPKAKKAKRLAENVDSPAAPVADPWTQRAVDLWPTDSLRTWEPSAPMSLSDYLKDGI</sequence>
<evidence type="ECO:0000313" key="2">
    <source>
        <dbReference type="EMBL" id="TKA13192.1"/>
    </source>
</evidence>
<dbReference type="RefSeq" id="WP_136721352.1">
    <property type="nucleotide sequence ID" value="NZ_SUMC01000001.1"/>
</dbReference>
<feature type="compositionally biased region" description="Basic residues" evidence="1">
    <location>
        <begin position="43"/>
        <end position="61"/>
    </location>
</feature>
<reference evidence="2 3" key="1">
    <citation type="submission" date="2019-04" db="EMBL/GenBank/DDBJ databases">
        <title>Streptomyces oryziradicis sp. nov., a novel actinomycete isolated from rhizosphere soil of rice (Oryza sativa L.).</title>
        <authorList>
            <person name="Li C."/>
        </authorList>
    </citation>
    <scope>NUCLEOTIDE SEQUENCE [LARGE SCALE GENOMIC DNA]</scope>
    <source>
        <strain evidence="2 3">NEAU-C40</strain>
    </source>
</reference>
<dbReference type="Proteomes" id="UP000305778">
    <property type="component" value="Unassembled WGS sequence"/>
</dbReference>
<protein>
    <submittedName>
        <fullName evidence="2">Uncharacterized protein</fullName>
    </submittedName>
</protein>
<proteinExistence type="predicted"/>
<accession>A0A4U0ST07</accession>
<dbReference type="EMBL" id="SUMC01000001">
    <property type="protein sequence ID" value="TKA13192.1"/>
    <property type="molecule type" value="Genomic_DNA"/>
</dbReference>
<gene>
    <name evidence="2" type="ORF">FCI23_00140</name>
</gene>
<feature type="region of interest" description="Disordered" evidence="1">
    <location>
        <begin position="37"/>
        <end position="88"/>
    </location>
</feature>
<comment type="caution">
    <text evidence="2">The sequence shown here is derived from an EMBL/GenBank/DDBJ whole genome shotgun (WGS) entry which is preliminary data.</text>
</comment>
<keyword evidence="3" id="KW-1185">Reference proteome</keyword>